<gene>
    <name evidence="3" type="ORF">ACFOGP_23560</name>
</gene>
<dbReference type="RefSeq" id="WP_275632670.1">
    <property type="nucleotide sequence ID" value="NZ_JARGYD010000003.1"/>
</dbReference>
<dbReference type="PROSITE" id="PS51257">
    <property type="entry name" value="PROKAR_LIPOPROTEIN"/>
    <property type="match status" value="1"/>
</dbReference>
<accession>A0ABV7GZT7</accession>
<sequence length="158" mass="16077">MRRRHVLSLVGGAILFPGAVLAQGCGLPSGAEAALADVTNLTNALRRRSGLSPLDLSPALFAAAQDQACHMAATGRMSHSGAGGSGVGDRARAAGYRWRFVAENVAAGHPDAQAVVAGWQASPGHRDNMLSRQAVDIGLGVAAGGGRLYWAMVLGAPL</sequence>
<evidence type="ECO:0000259" key="2">
    <source>
        <dbReference type="Pfam" id="PF00188"/>
    </source>
</evidence>
<dbReference type="InterPro" id="IPR014044">
    <property type="entry name" value="CAP_dom"/>
</dbReference>
<dbReference type="Pfam" id="PF00188">
    <property type="entry name" value="CAP"/>
    <property type="match status" value="1"/>
</dbReference>
<evidence type="ECO:0000313" key="4">
    <source>
        <dbReference type="Proteomes" id="UP001595632"/>
    </source>
</evidence>
<feature type="chain" id="PRO_5045298179" evidence="1">
    <location>
        <begin position="23"/>
        <end position="158"/>
    </location>
</feature>
<dbReference type="CDD" id="cd05379">
    <property type="entry name" value="CAP_bacterial"/>
    <property type="match status" value="1"/>
</dbReference>
<feature type="domain" description="SCP" evidence="2">
    <location>
        <begin position="40"/>
        <end position="151"/>
    </location>
</feature>
<dbReference type="SUPFAM" id="SSF55797">
    <property type="entry name" value="PR-1-like"/>
    <property type="match status" value="1"/>
</dbReference>
<reference evidence="4" key="1">
    <citation type="journal article" date="2019" name="Int. J. Syst. Evol. Microbiol.">
        <title>The Global Catalogue of Microorganisms (GCM) 10K type strain sequencing project: providing services to taxonomists for standard genome sequencing and annotation.</title>
        <authorList>
            <consortium name="The Broad Institute Genomics Platform"/>
            <consortium name="The Broad Institute Genome Sequencing Center for Infectious Disease"/>
            <person name="Wu L."/>
            <person name="Ma J."/>
        </authorList>
    </citation>
    <scope>NUCLEOTIDE SEQUENCE [LARGE SCALE GENOMIC DNA]</scope>
    <source>
        <strain evidence="4">KCTC 52366</strain>
    </source>
</reference>
<organism evidence="3 4">
    <name type="scientific">Psychromarinibacter halotolerans</name>
    <dbReference type="NCBI Taxonomy" id="1775175"/>
    <lineage>
        <taxon>Bacteria</taxon>
        <taxon>Pseudomonadati</taxon>
        <taxon>Pseudomonadota</taxon>
        <taxon>Alphaproteobacteria</taxon>
        <taxon>Rhodobacterales</taxon>
        <taxon>Paracoccaceae</taxon>
        <taxon>Psychromarinibacter</taxon>
    </lineage>
</organism>
<comment type="caution">
    <text evidence="3">The sequence shown here is derived from an EMBL/GenBank/DDBJ whole genome shotgun (WGS) entry which is preliminary data.</text>
</comment>
<dbReference type="Gene3D" id="3.40.33.10">
    <property type="entry name" value="CAP"/>
    <property type="match status" value="1"/>
</dbReference>
<dbReference type="PANTHER" id="PTHR31157:SF1">
    <property type="entry name" value="SCP DOMAIN-CONTAINING PROTEIN"/>
    <property type="match status" value="1"/>
</dbReference>
<dbReference type="EMBL" id="JBHRTB010000010">
    <property type="protein sequence ID" value="MFC3145720.1"/>
    <property type="molecule type" value="Genomic_DNA"/>
</dbReference>
<proteinExistence type="predicted"/>
<dbReference type="Proteomes" id="UP001595632">
    <property type="component" value="Unassembled WGS sequence"/>
</dbReference>
<dbReference type="InterPro" id="IPR035940">
    <property type="entry name" value="CAP_sf"/>
</dbReference>
<evidence type="ECO:0000256" key="1">
    <source>
        <dbReference type="SAM" id="SignalP"/>
    </source>
</evidence>
<keyword evidence="1" id="KW-0732">Signal</keyword>
<dbReference type="PANTHER" id="PTHR31157">
    <property type="entry name" value="SCP DOMAIN-CONTAINING PROTEIN"/>
    <property type="match status" value="1"/>
</dbReference>
<feature type="signal peptide" evidence="1">
    <location>
        <begin position="1"/>
        <end position="22"/>
    </location>
</feature>
<protein>
    <submittedName>
        <fullName evidence="3">CAP domain-containing protein</fullName>
    </submittedName>
</protein>
<keyword evidence="4" id="KW-1185">Reference proteome</keyword>
<name>A0ABV7GZT7_9RHOB</name>
<evidence type="ECO:0000313" key="3">
    <source>
        <dbReference type="EMBL" id="MFC3145720.1"/>
    </source>
</evidence>